<evidence type="ECO:0000256" key="4">
    <source>
        <dbReference type="PROSITE-ProRule" id="PRU00175"/>
    </source>
</evidence>
<feature type="region of interest" description="Disordered" evidence="5">
    <location>
        <begin position="230"/>
        <end position="255"/>
    </location>
</feature>
<dbReference type="Pfam" id="PF00097">
    <property type="entry name" value="zf-C3HC4"/>
    <property type="match status" value="1"/>
</dbReference>
<protein>
    <recommendedName>
        <fullName evidence="6">RING-type domain-containing protein</fullName>
    </recommendedName>
</protein>
<evidence type="ECO:0000313" key="8">
    <source>
        <dbReference type="Proteomes" id="UP001222325"/>
    </source>
</evidence>
<dbReference type="InterPro" id="IPR001841">
    <property type="entry name" value="Znf_RING"/>
</dbReference>
<dbReference type="EMBL" id="JARJCN010000027">
    <property type="protein sequence ID" value="KAJ7088078.1"/>
    <property type="molecule type" value="Genomic_DNA"/>
</dbReference>
<keyword evidence="2 4" id="KW-0863">Zinc-finger</keyword>
<sequence length="313" mass="32569">MPATGQVTRSVFHPPFVLLCATLAFVLLSAPTITIAIASLRFDPGLAMAHKTTMYGYAAIPEESLFGARDDGDGGGEYSLDLGSGAGDSACPTPQLRCSSSDLRRPIPRRPKAAAKPKTSLREKDAERDCGICFERAVAPVRTRCCSHLFCAEHIAAWLHGPHTDGRCPACRAPVPAAAALLALGHPALLRPAPRAPPPSRAPSPPPSLAAPSAYPAAYAAYPSVPSPCAPPSPASSPPASAYPTSEEEEEDATDFSLPALLRARALQTRRHAPHPLSAVLGVRGALVRLARAGALLGVVALLAARGRWAAEA</sequence>
<dbReference type="AlphaFoldDB" id="A0AAD6U886"/>
<dbReference type="GO" id="GO:0008270">
    <property type="term" value="F:zinc ion binding"/>
    <property type="evidence" value="ECO:0007669"/>
    <property type="project" value="UniProtKB-KW"/>
</dbReference>
<feature type="domain" description="RING-type" evidence="6">
    <location>
        <begin position="130"/>
        <end position="172"/>
    </location>
</feature>
<reference evidence="7" key="1">
    <citation type="submission" date="2023-03" db="EMBL/GenBank/DDBJ databases">
        <title>Massive genome expansion in bonnet fungi (Mycena s.s.) driven by repeated elements and novel gene families across ecological guilds.</title>
        <authorList>
            <consortium name="Lawrence Berkeley National Laboratory"/>
            <person name="Harder C.B."/>
            <person name="Miyauchi S."/>
            <person name="Viragh M."/>
            <person name="Kuo A."/>
            <person name="Thoen E."/>
            <person name="Andreopoulos B."/>
            <person name="Lu D."/>
            <person name="Skrede I."/>
            <person name="Drula E."/>
            <person name="Henrissat B."/>
            <person name="Morin E."/>
            <person name="Kohler A."/>
            <person name="Barry K."/>
            <person name="LaButti K."/>
            <person name="Morin E."/>
            <person name="Salamov A."/>
            <person name="Lipzen A."/>
            <person name="Mereny Z."/>
            <person name="Hegedus B."/>
            <person name="Baldrian P."/>
            <person name="Stursova M."/>
            <person name="Weitz H."/>
            <person name="Taylor A."/>
            <person name="Grigoriev I.V."/>
            <person name="Nagy L.G."/>
            <person name="Martin F."/>
            <person name="Kauserud H."/>
        </authorList>
    </citation>
    <scope>NUCLEOTIDE SEQUENCE</scope>
    <source>
        <strain evidence="7">CBHHK173m</strain>
    </source>
</reference>
<evidence type="ECO:0000256" key="2">
    <source>
        <dbReference type="ARBA" id="ARBA00022771"/>
    </source>
</evidence>
<dbReference type="InterPro" id="IPR013083">
    <property type="entry name" value="Znf_RING/FYVE/PHD"/>
</dbReference>
<comment type="caution">
    <text evidence="7">The sequence shown here is derived from an EMBL/GenBank/DDBJ whole genome shotgun (WGS) entry which is preliminary data.</text>
</comment>
<name>A0AAD6U886_9AGAR</name>
<dbReference type="PROSITE" id="PS50089">
    <property type="entry name" value="ZF_RING_2"/>
    <property type="match status" value="1"/>
</dbReference>
<evidence type="ECO:0000313" key="7">
    <source>
        <dbReference type="EMBL" id="KAJ7088078.1"/>
    </source>
</evidence>
<dbReference type="Proteomes" id="UP001222325">
    <property type="component" value="Unassembled WGS sequence"/>
</dbReference>
<accession>A0AAD6U886</accession>
<dbReference type="InterPro" id="IPR018957">
    <property type="entry name" value="Znf_C3HC4_RING-type"/>
</dbReference>
<organism evidence="7 8">
    <name type="scientific">Mycena belliarum</name>
    <dbReference type="NCBI Taxonomy" id="1033014"/>
    <lineage>
        <taxon>Eukaryota</taxon>
        <taxon>Fungi</taxon>
        <taxon>Dikarya</taxon>
        <taxon>Basidiomycota</taxon>
        <taxon>Agaricomycotina</taxon>
        <taxon>Agaricomycetes</taxon>
        <taxon>Agaricomycetidae</taxon>
        <taxon>Agaricales</taxon>
        <taxon>Marasmiineae</taxon>
        <taxon>Mycenaceae</taxon>
        <taxon>Mycena</taxon>
    </lineage>
</organism>
<gene>
    <name evidence="7" type="ORF">B0H15DRAFT_801126</name>
</gene>
<proteinExistence type="predicted"/>
<evidence type="ECO:0000256" key="5">
    <source>
        <dbReference type="SAM" id="MobiDB-lite"/>
    </source>
</evidence>
<evidence type="ECO:0000259" key="6">
    <source>
        <dbReference type="PROSITE" id="PS50089"/>
    </source>
</evidence>
<dbReference type="Gene3D" id="3.30.40.10">
    <property type="entry name" value="Zinc/RING finger domain, C3HC4 (zinc finger)"/>
    <property type="match status" value="1"/>
</dbReference>
<evidence type="ECO:0000256" key="1">
    <source>
        <dbReference type="ARBA" id="ARBA00022723"/>
    </source>
</evidence>
<dbReference type="SUPFAM" id="SSF57850">
    <property type="entry name" value="RING/U-box"/>
    <property type="match status" value="1"/>
</dbReference>
<feature type="compositionally biased region" description="Basic residues" evidence="5">
    <location>
        <begin position="106"/>
        <end position="115"/>
    </location>
</feature>
<keyword evidence="3" id="KW-0862">Zinc</keyword>
<keyword evidence="1" id="KW-0479">Metal-binding</keyword>
<keyword evidence="8" id="KW-1185">Reference proteome</keyword>
<evidence type="ECO:0000256" key="3">
    <source>
        <dbReference type="ARBA" id="ARBA00022833"/>
    </source>
</evidence>
<feature type="region of interest" description="Disordered" evidence="5">
    <location>
        <begin position="99"/>
        <end position="121"/>
    </location>
</feature>